<name>A0A852WZW2_9MICO</name>
<dbReference type="Pfam" id="PF01565">
    <property type="entry name" value="FAD_binding_4"/>
    <property type="match status" value="1"/>
</dbReference>
<protein>
    <submittedName>
        <fullName evidence="8">Alkanesulfonate monooxygenase SsuD/methylene tetrahydromethanopterin reductase-like flavin-dependent oxidoreductase (Luciferase family)/FAD/FMN-containing dehydrogenase</fullName>
    </submittedName>
</protein>
<evidence type="ECO:0000256" key="5">
    <source>
        <dbReference type="ARBA" id="ARBA00023002"/>
    </source>
</evidence>
<evidence type="ECO:0000256" key="6">
    <source>
        <dbReference type="SAM" id="MobiDB-lite"/>
    </source>
</evidence>
<dbReference type="GO" id="GO:0004497">
    <property type="term" value="F:monooxygenase activity"/>
    <property type="evidence" value="ECO:0007669"/>
    <property type="project" value="UniProtKB-KW"/>
</dbReference>
<dbReference type="InterPro" id="IPR036318">
    <property type="entry name" value="FAD-bd_PCMH-like_sf"/>
</dbReference>
<evidence type="ECO:0000256" key="2">
    <source>
        <dbReference type="ARBA" id="ARBA00005466"/>
    </source>
</evidence>
<comment type="similarity">
    <text evidence="2">Belongs to the oxygen-dependent FAD-linked oxidoreductase family.</text>
</comment>
<evidence type="ECO:0000256" key="4">
    <source>
        <dbReference type="ARBA" id="ARBA00022827"/>
    </source>
</evidence>
<keyword evidence="5" id="KW-0560">Oxidoreductase</keyword>
<feature type="compositionally biased region" description="Low complexity" evidence="6">
    <location>
        <begin position="320"/>
        <end position="334"/>
    </location>
</feature>
<evidence type="ECO:0000256" key="3">
    <source>
        <dbReference type="ARBA" id="ARBA00022630"/>
    </source>
</evidence>
<evidence type="ECO:0000256" key="1">
    <source>
        <dbReference type="ARBA" id="ARBA00001974"/>
    </source>
</evidence>
<organism evidence="8 9">
    <name type="scientific">Agromyces hippuratus</name>
    <dbReference type="NCBI Taxonomy" id="286438"/>
    <lineage>
        <taxon>Bacteria</taxon>
        <taxon>Bacillati</taxon>
        <taxon>Actinomycetota</taxon>
        <taxon>Actinomycetes</taxon>
        <taxon>Micrococcales</taxon>
        <taxon>Microbacteriaceae</taxon>
        <taxon>Agromyces</taxon>
    </lineage>
</organism>
<dbReference type="InterPro" id="IPR050416">
    <property type="entry name" value="FAD-linked_Oxidoreductase"/>
</dbReference>
<dbReference type="SUPFAM" id="SSF51679">
    <property type="entry name" value="Bacterial luciferase-like"/>
    <property type="match status" value="1"/>
</dbReference>
<dbReference type="InterPro" id="IPR012951">
    <property type="entry name" value="BBE"/>
</dbReference>
<reference evidence="8 9" key="1">
    <citation type="submission" date="2020-07" db="EMBL/GenBank/DDBJ databases">
        <title>Sequencing the genomes of 1000 actinobacteria strains.</title>
        <authorList>
            <person name="Klenk H.-P."/>
        </authorList>
    </citation>
    <scope>NUCLEOTIDE SEQUENCE [LARGE SCALE GENOMIC DNA]</scope>
    <source>
        <strain evidence="8 9">DSM 8598</strain>
    </source>
</reference>
<dbReference type="InterPro" id="IPR016166">
    <property type="entry name" value="FAD-bd_PCMH"/>
</dbReference>
<dbReference type="CDD" id="cd01097">
    <property type="entry name" value="Tetrahydromethanopterin_reductase"/>
    <property type="match status" value="1"/>
</dbReference>
<dbReference type="Proteomes" id="UP000549066">
    <property type="component" value="Unassembled WGS sequence"/>
</dbReference>
<comment type="caution">
    <text evidence="8">The sequence shown here is derived from an EMBL/GenBank/DDBJ whole genome shotgun (WGS) entry which is preliminary data.</text>
</comment>
<dbReference type="AlphaFoldDB" id="A0A852WZW2"/>
<dbReference type="InterPro" id="IPR036661">
    <property type="entry name" value="Luciferase-like_sf"/>
</dbReference>
<dbReference type="InterPro" id="IPR006094">
    <property type="entry name" value="Oxid_FAD_bind_N"/>
</dbReference>
<dbReference type="RefSeq" id="WP_322789827.1">
    <property type="nucleotide sequence ID" value="NZ_JACCFI010000001.1"/>
</dbReference>
<dbReference type="EMBL" id="JACCFI010000001">
    <property type="protein sequence ID" value="NYG21760.1"/>
    <property type="molecule type" value="Genomic_DNA"/>
</dbReference>
<accession>A0A852WZW2</accession>
<evidence type="ECO:0000313" key="9">
    <source>
        <dbReference type="Proteomes" id="UP000549066"/>
    </source>
</evidence>
<dbReference type="GO" id="GO:0016705">
    <property type="term" value="F:oxidoreductase activity, acting on paired donors, with incorporation or reduction of molecular oxygen"/>
    <property type="evidence" value="ECO:0007669"/>
    <property type="project" value="InterPro"/>
</dbReference>
<keyword evidence="4" id="KW-0274">FAD</keyword>
<dbReference type="PANTHER" id="PTHR42973">
    <property type="entry name" value="BINDING OXIDOREDUCTASE, PUTATIVE (AFU_ORTHOLOGUE AFUA_1G17690)-RELATED"/>
    <property type="match status" value="1"/>
</dbReference>
<sequence>MAQHARAPAIDRSTMHYGHELQFGTFITPKNDPPQFAVRLAELSEASGYDLVTFQDHPYQPAFHDTQTLLTWVAARTERIHLAANVANLPLRPPAVLARAAASLDLLSGGRFELGLGAGGFWDAIEAMGGRRLTPGQAVDALSEGIDVIRGIWDQGERARFQIDGTYYRVDGAKRGPAPAHNIPIIIGALKPRMLRLIGRKGDGWLPSLGYMQPGDYAAGNARIDEAAIAAGRDPREIRRMVNIGGRFGGAGGGFLSGPAAQWVEQLLPYVIDDGVGTFILASDDPGTIVHFAEEVAPALREAVARELRTADAAASADSIALSDGGPSTGSGTSVVRNSTVRAKRRDGIDYDAVPASLAADAIEPGDSGYVRVKSTYMRGGAPGLVLRPADAAQVAEAVDFARANPDVPLGVRSGGHGISGRSTNDGGIVIDISRLNAMEVLDEANRLVRVEAGARWQDVAAFLAPHGWALSSGDYGGVGVGGLATAGGIGWLVREHGLTIDHVRAVEMVLADGSIVRADATQHPDLFWAVRGAGANMGIVTAFEFEVDEVGPLGFAQLAFDASDTAGFLQAWGDWVVDSPRDVTSFLLMGGSRPGEPPVAQVMAVIDSDDPDTVIARLQPLAEVAPLIGQDVRLTTYESIMSNAADGSHGAEGEPTARTGLIGRITPEFAADAARFIASGATYFFQLRAVGGAVHDVPADATAFAHRSAEFSVVAFGSSRHRTSERWDELMAPHFSGSYVSFETEVGPSSVTAAYPPATLERLRAIKGEVDPGNVFRDNANIEPA</sequence>
<dbReference type="InterPro" id="IPR016167">
    <property type="entry name" value="FAD-bd_PCMH_sub1"/>
</dbReference>
<gene>
    <name evidence="8" type="ORF">BJY17_002507</name>
</gene>
<dbReference type="Gene3D" id="3.30.465.10">
    <property type="match status" value="1"/>
</dbReference>
<dbReference type="InterPro" id="IPR016169">
    <property type="entry name" value="FAD-bd_PCMH_sub2"/>
</dbReference>
<dbReference type="Gene3D" id="3.40.462.20">
    <property type="match status" value="1"/>
</dbReference>
<dbReference type="SUPFAM" id="SSF56176">
    <property type="entry name" value="FAD-binding/transporter-associated domain-like"/>
    <property type="match status" value="1"/>
</dbReference>
<feature type="region of interest" description="Disordered" evidence="6">
    <location>
        <begin position="320"/>
        <end position="339"/>
    </location>
</feature>
<dbReference type="Gene3D" id="3.20.20.30">
    <property type="entry name" value="Luciferase-like domain"/>
    <property type="match status" value="1"/>
</dbReference>
<dbReference type="InterPro" id="IPR011251">
    <property type="entry name" value="Luciferase-like_dom"/>
</dbReference>
<dbReference type="Pfam" id="PF00296">
    <property type="entry name" value="Bac_luciferase"/>
    <property type="match status" value="1"/>
</dbReference>
<evidence type="ECO:0000313" key="8">
    <source>
        <dbReference type="EMBL" id="NYG21760.1"/>
    </source>
</evidence>
<keyword evidence="3" id="KW-0285">Flavoprotein</keyword>
<dbReference type="PROSITE" id="PS51387">
    <property type="entry name" value="FAD_PCMH"/>
    <property type="match status" value="1"/>
</dbReference>
<keyword evidence="8" id="KW-0503">Monooxygenase</keyword>
<dbReference type="GO" id="GO:0071949">
    <property type="term" value="F:FAD binding"/>
    <property type="evidence" value="ECO:0007669"/>
    <property type="project" value="InterPro"/>
</dbReference>
<feature type="domain" description="FAD-binding PCMH-type" evidence="7">
    <location>
        <begin position="378"/>
        <end position="551"/>
    </location>
</feature>
<dbReference type="Gene3D" id="3.30.43.10">
    <property type="entry name" value="Uridine Diphospho-n-acetylenolpyruvylglucosamine Reductase, domain 2"/>
    <property type="match status" value="1"/>
</dbReference>
<dbReference type="Pfam" id="PF08031">
    <property type="entry name" value="BBE"/>
    <property type="match status" value="1"/>
</dbReference>
<keyword evidence="9" id="KW-1185">Reference proteome</keyword>
<evidence type="ECO:0000259" key="7">
    <source>
        <dbReference type="PROSITE" id="PS51387"/>
    </source>
</evidence>
<dbReference type="PANTHER" id="PTHR42973:SF39">
    <property type="entry name" value="FAD-BINDING PCMH-TYPE DOMAIN-CONTAINING PROTEIN"/>
    <property type="match status" value="1"/>
</dbReference>
<comment type="cofactor">
    <cofactor evidence="1">
        <name>FAD</name>
        <dbReference type="ChEBI" id="CHEBI:57692"/>
    </cofactor>
</comment>
<proteinExistence type="inferred from homology"/>